<name>A0AAD5NAE8_PARTN</name>
<dbReference type="EMBL" id="JAHQIW010004812">
    <property type="protein sequence ID" value="KAJ1363844.1"/>
    <property type="molecule type" value="Genomic_DNA"/>
</dbReference>
<keyword evidence="2" id="KW-1185">Reference proteome</keyword>
<evidence type="ECO:0000313" key="2">
    <source>
        <dbReference type="Proteomes" id="UP001196413"/>
    </source>
</evidence>
<dbReference type="AlphaFoldDB" id="A0AAD5NAE8"/>
<comment type="caution">
    <text evidence="1">The sequence shown here is derived from an EMBL/GenBank/DDBJ whole genome shotgun (WGS) entry which is preliminary data.</text>
</comment>
<sequence>MEDPTSIVNLIVQTFLNILATLKHSHEDIGQVSSNVIPSTHIHRVATLFNLFSQAEGVDGWSLTAVLFRSKEELLESWPW</sequence>
<protein>
    <submittedName>
        <fullName evidence="1">Uncharacterized protein</fullName>
    </submittedName>
</protein>
<proteinExistence type="predicted"/>
<reference evidence="1" key="1">
    <citation type="submission" date="2021-06" db="EMBL/GenBank/DDBJ databases">
        <title>Parelaphostrongylus tenuis whole genome reference sequence.</title>
        <authorList>
            <person name="Garwood T.J."/>
            <person name="Larsen P.A."/>
            <person name="Fountain-Jones N.M."/>
            <person name="Garbe J.R."/>
            <person name="Macchietto M.G."/>
            <person name="Kania S.A."/>
            <person name="Gerhold R.W."/>
            <person name="Richards J.E."/>
            <person name="Wolf T.M."/>
        </authorList>
    </citation>
    <scope>NUCLEOTIDE SEQUENCE</scope>
    <source>
        <strain evidence="1">MNPRO001-30</strain>
        <tissue evidence="1">Meninges</tissue>
    </source>
</reference>
<accession>A0AAD5NAE8</accession>
<dbReference type="Proteomes" id="UP001196413">
    <property type="component" value="Unassembled WGS sequence"/>
</dbReference>
<gene>
    <name evidence="1" type="ORF">KIN20_023791</name>
</gene>
<organism evidence="1 2">
    <name type="scientific">Parelaphostrongylus tenuis</name>
    <name type="common">Meningeal worm</name>
    <dbReference type="NCBI Taxonomy" id="148309"/>
    <lineage>
        <taxon>Eukaryota</taxon>
        <taxon>Metazoa</taxon>
        <taxon>Ecdysozoa</taxon>
        <taxon>Nematoda</taxon>
        <taxon>Chromadorea</taxon>
        <taxon>Rhabditida</taxon>
        <taxon>Rhabditina</taxon>
        <taxon>Rhabditomorpha</taxon>
        <taxon>Strongyloidea</taxon>
        <taxon>Metastrongylidae</taxon>
        <taxon>Parelaphostrongylus</taxon>
    </lineage>
</organism>
<evidence type="ECO:0000313" key="1">
    <source>
        <dbReference type="EMBL" id="KAJ1363844.1"/>
    </source>
</evidence>